<dbReference type="WBParaSite" id="JU765_v2.g5407.t1">
    <property type="protein sequence ID" value="JU765_v2.g5407.t1"/>
    <property type="gene ID" value="JU765_v2.g5407"/>
</dbReference>
<dbReference type="Proteomes" id="UP000887576">
    <property type="component" value="Unplaced"/>
</dbReference>
<accession>A0AC34RC32</accession>
<evidence type="ECO:0000313" key="2">
    <source>
        <dbReference type="WBParaSite" id="JU765_v2.g5407.t1"/>
    </source>
</evidence>
<evidence type="ECO:0000313" key="1">
    <source>
        <dbReference type="Proteomes" id="UP000887576"/>
    </source>
</evidence>
<sequence>MKWNDSVDDAELAKITNRSDVALTQLISFIRNNVEDGEEFNMTSKNAVRQGIDEFKFYDNQVKNMHLNLSNESNMTKMYKILVFMPFSFTLIVFLIHLFCFAKDEPYNNVICLIHVIVYTILILIY</sequence>
<reference evidence="2" key="1">
    <citation type="submission" date="2022-11" db="UniProtKB">
        <authorList>
            <consortium name="WormBaseParasite"/>
        </authorList>
    </citation>
    <scope>IDENTIFICATION</scope>
</reference>
<protein>
    <submittedName>
        <fullName evidence="2">Uncharacterized protein</fullName>
    </submittedName>
</protein>
<name>A0AC34RC32_9BILA</name>
<organism evidence="1 2">
    <name type="scientific">Panagrolaimus sp. JU765</name>
    <dbReference type="NCBI Taxonomy" id="591449"/>
    <lineage>
        <taxon>Eukaryota</taxon>
        <taxon>Metazoa</taxon>
        <taxon>Ecdysozoa</taxon>
        <taxon>Nematoda</taxon>
        <taxon>Chromadorea</taxon>
        <taxon>Rhabditida</taxon>
        <taxon>Tylenchina</taxon>
        <taxon>Panagrolaimomorpha</taxon>
        <taxon>Panagrolaimoidea</taxon>
        <taxon>Panagrolaimidae</taxon>
        <taxon>Panagrolaimus</taxon>
    </lineage>
</organism>
<proteinExistence type="predicted"/>